<protein>
    <recommendedName>
        <fullName evidence="1">DUF6598 domain-containing protein</fullName>
    </recommendedName>
</protein>
<dbReference type="EnsemblPlants" id="EMT17963">
    <property type="protein sequence ID" value="EMT17963"/>
    <property type="gene ID" value="F775_04133"/>
</dbReference>
<proteinExistence type="predicted"/>
<reference evidence="2" key="1">
    <citation type="submission" date="2015-06" db="UniProtKB">
        <authorList>
            <consortium name="EnsemblPlants"/>
        </authorList>
    </citation>
    <scope>IDENTIFICATION</scope>
</reference>
<dbReference type="InterPro" id="IPR046533">
    <property type="entry name" value="DUF6598"/>
</dbReference>
<dbReference type="PANTHER" id="PTHR33065">
    <property type="entry name" value="OS07G0486400 PROTEIN"/>
    <property type="match status" value="1"/>
</dbReference>
<feature type="domain" description="DUF6598" evidence="1">
    <location>
        <begin position="82"/>
        <end position="240"/>
    </location>
</feature>
<sequence>MADGGVNLLPKSSTVQAPSIASGGVDLFPKSSMRPSSGDAFVTPTLYTYGRIPIDAMPRSFLQSFSIQVMENEEWRIRWPLEGTTYSEDETLMDRWFQNGHCEGPYDELACRRWRGNFCALEVTSALIGSTVAATVICADIIEGSWPDDFRGRVVCRIAPLDKELVLLDSGEGPLQVDPDGRIILQRGVASVQCEGMLTVSVDAYSKTGVRHADCVEFRPRVSLTSKGTCNLGFCRVQFIVGWSYICNKDDLMYSGN</sequence>
<dbReference type="Pfam" id="PF20241">
    <property type="entry name" value="DUF6598"/>
    <property type="match status" value="1"/>
</dbReference>
<name>R7W934_AEGTA</name>
<dbReference type="AlphaFoldDB" id="R7W934"/>
<accession>R7W934</accession>
<organism evidence="2">
    <name type="scientific">Aegilops tauschii</name>
    <name type="common">Tausch's goatgrass</name>
    <name type="synonym">Aegilops squarrosa</name>
    <dbReference type="NCBI Taxonomy" id="37682"/>
    <lineage>
        <taxon>Eukaryota</taxon>
        <taxon>Viridiplantae</taxon>
        <taxon>Streptophyta</taxon>
        <taxon>Embryophyta</taxon>
        <taxon>Tracheophyta</taxon>
        <taxon>Spermatophyta</taxon>
        <taxon>Magnoliopsida</taxon>
        <taxon>Liliopsida</taxon>
        <taxon>Poales</taxon>
        <taxon>Poaceae</taxon>
        <taxon>BOP clade</taxon>
        <taxon>Pooideae</taxon>
        <taxon>Triticodae</taxon>
        <taxon>Triticeae</taxon>
        <taxon>Triticinae</taxon>
        <taxon>Aegilops</taxon>
    </lineage>
</organism>
<evidence type="ECO:0000259" key="1">
    <source>
        <dbReference type="Pfam" id="PF20241"/>
    </source>
</evidence>
<evidence type="ECO:0000313" key="2">
    <source>
        <dbReference type="EnsemblPlants" id="EMT17963"/>
    </source>
</evidence>
<dbReference type="ExpressionAtlas" id="R7W934">
    <property type="expression patterns" value="baseline"/>
</dbReference>
<dbReference type="PANTHER" id="PTHR33065:SF73">
    <property type="entry name" value="DUF6598 DOMAIN-CONTAINING PROTEIN"/>
    <property type="match status" value="1"/>
</dbReference>